<sequence>FLIVNHLLQTTAVPLEELAQSPSSLNCHNVVDRSFDPEDTSHRHKNERDNKIDSRNDEQSKLAHSLTKRQDLIMNGAGFGDDLIGVEDFVYPMFLDDFGTLGELYVIDTFDEGCYWQPGLDGNWYQVCPGIINEMEFLPVEMVV</sequence>
<proteinExistence type="predicted"/>
<reference evidence="1" key="1">
    <citation type="submission" date="2021-06" db="EMBL/GenBank/DDBJ databases">
        <authorList>
            <person name="Kallberg Y."/>
            <person name="Tangrot J."/>
            <person name="Rosling A."/>
        </authorList>
    </citation>
    <scope>NUCLEOTIDE SEQUENCE</scope>
    <source>
        <strain evidence="1">CL356</strain>
    </source>
</reference>
<name>A0ACA9Q4A1_9GLOM</name>
<organism evidence="1 2">
    <name type="scientific">Acaulospora colombiana</name>
    <dbReference type="NCBI Taxonomy" id="27376"/>
    <lineage>
        <taxon>Eukaryota</taxon>
        <taxon>Fungi</taxon>
        <taxon>Fungi incertae sedis</taxon>
        <taxon>Mucoromycota</taxon>
        <taxon>Glomeromycotina</taxon>
        <taxon>Glomeromycetes</taxon>
        <taxon>Diversisporales</taxon>
        <taxon>Acaulosporaceae</taxon>
        <taxon>Acaulospora</taxon>
    </lineage>
</organism>
<accession>A0ACA9Q4A1</accession>
<comment type="caution">
    <text evidence="1">The sequence shown here is derived from an EMBL/GenBank/DDBJ whole genome shotgun (WGS) entry which is preliminary data.</text>
</comment>
<gene>
    <name evidence="1" type="ORF">ACOLOM_LOCUS11914</name>
</gene>
<feature type="non-terminal residue" evidence="1">
    <location>
        <position position="1"/>
    </location>
</feature>
<keyword evidence="2" id="KW-1185">Reference proteome</keyword>
<evidence type="ECO:0000313" key="2">
    <source>
        <dbReference type="Proteomes" id="UP000789525"/>
    </source>
</evidence>
<evidence type="ECO:0000313" key="1">
    <source>
        <dbReference type="EMBL" id="CAG8736001.1"/>
    </source>
</evidence>
<protein>
    <submittedName>
        <fullName evidence="1">2085_t:CDS:1</fullName>
    </submittedName>
</protein>
<dbReference type="Proteomes" id="UP000789525">
    <property type="component" value="Unassembled WGS sequence"/>
</dbReference>
<dbReference type="EMBL" id="CAJVPT010045297">
    <property type="protein sequence ID" value="CAG8736001.1"/>
    <property type="molecule type" value="Genomic_DNA"/>
</dbReference>